<dbReference type="Pfam" id="PF02481">
    <property type="entry name" value="DNA_processg_A"/>
    <property type="match status" value="1"/>
</dbReference>
<name>A0ABV6NEN3_9BACI</name>
<evidence type="ECO:0000256" key="1">
    <source>
        <dbReference type="ARBA" id="ARBA00006525"/>
    </source>
</evidence>
<dbReference type="PANTHER" id="PTHR43022:SF1">
    <property type="entry name" value="PROTEIN SMF"/>
    <property type="match status" value="1"/>
</dbReference>
<protein>
    <submittedName>
        <fullName evidence="3">DNA-processing protein DprA</fullName>
    </submittedName>
</protein>
<reference evidence="3 4" key="1">
    <citation type="submission" date="2024-09" db="EMBL/GenBank/DDBJ databases">
        <authorList>
            <person name="Sun Q."/>
            <person name="Mori K."/>
        </authorList>
    </citation>
    <scope>NUCLEOTIDE SEQUENCE [LARGE SCALE GENOMIC DNA]</scope>
    <source>
        <strain evidence="3 4">NCAIM B.02301</strain>
    </source>
</reference>
<gene>
    <name evidence="3" type="primary">dprA</name>
    <name evidence="3" type="ORF">ACFFH4_06095</name>
</gene>
<evidence type="ECO:0000313" key="3">
    <source>
        <dbReference type="EMBL" id="MFC0558618.1"/>
    </source>
</evidence>
<dbReference type="EMBL" id="JBHLTR010000006">
    <property type="protein sequence ID" value="MFC0558618.1"/>
    <property type="molecule type" value="Genomic_DNA"/>
</dbReference>
<dbReference type="Gene3D" id="3.40.50.450">
    <property type="match status" value="1"/>
</dbReference>
<accession>A0ABV6NEN3</accession>
<feature type="domain" description="Smf/DprA SLOG" evidence="2">
    <location>
        <begin position="80"/>
        <end position="289"/>
    </location>
</feature>
<organism evidence="3 4">
    <name type="scientific">Halalkalibacter alkalisediminis</name>
    <dbReference type="NCBI Taxonomy" id="935616"/>
    <lineage>
        <taxon>Bacteria</taxon>
        <taxon>Bacillati</taxon>
        <taxon>Bacillota</taxon>
        <taxon>Bacilli</taxon>
        <taxon>Bacillales</taxon>
        <taxon>Bacillaceae</taxon>
        <taxon>Halalkalibacter</taxon>
    </lineage>
</organism>
<dbReference type="SUPFAM" id="SSF102405">
    <property type="entry name" value="MCP/YpsA-like"/>
    <property type="match status" value="1"/>
</dbReference>
<dbReference type="Proteomes" id="UP001589833">
    <property type="component" value="Unassembled WGS sequence"/>
</dbReference>
<dbReference type="RefSeq" id="WP_273839929.1">
    <property type="nucleotide sequence ID" value="NZ_JAQQWT010000001.1"/>
</dbReference>
<proteinExistence type="inferred from homology"/>
<comment type="caution">
    <text evidence="3">The sequence shown here is derived from an EMBL/GenBank/DDBJ whole genome shotgun (WGS) entry which is preliminary data.</text>
</comment>
<dbReference type="PANTHER" id="PTHR43022">
    <property type="entry name" value="PROTEIN SMF"/>
    <property type="match status" value="1"/>
</dbReference>
<dbReference type="NCBIfam" id="TIGR00732">
    <property type="entry name" value="dprA"/>
    <property type="match status" value="1"/>
</dbReference>
<comment type="similarity">
    <text evidence="1">Belongs to the DprA/Smf family.</text>
</comment>
<dbReference type="InterPro" id="IPR003488">
    <property type="entry name" value="DprA"/>
</dbReference>
<dbReference type="InterPro" id="IPR057666">
    <property type="entry name" value="DrpA_SLOG"/>
</dbReference>
<sequence length="291" mass="33031">MSEFRLRLIHLHSCREISRNILCKILQRDNHLKLIYDYSIHQWQTLFQLSPKNANSVFKHLHSCTPQQLLNYFHKNNIHIITIEDQEYPLLLKQIFDPPFVLYAMGRIEVLFDNRRLAVIGTRVPSEFGVAAVAKLVPPLAEKGWTIVSGLAKGIDSITHSYTINTSGHTIAVLGSGFNYMYPKENIGLFLKLSQKHLVLTEYPPHTPPRKWHFPARNRIISGLSHAVLVIEAKEKSGSLITADQALEQGRDVFAVPGSIFSEQSKGTNYLIQQGAKLITSEEDILLELED</sequence>
<evidence type="ECO:0000259" key="2">
    <source>
        <dbReference type="Pfam" id="PF02481"/>
    </source>
</evidence>
<keyword evidence="4" id="KW-1185">Reference proteome</keyword>
<evidence type="ECO:0000313" key="4">
    <source>
        <dbReference type="Proteomes" id="UP001589833"/>
    </source>
</evidence>